<dbReference type="Proteomes" id="UP000051297">
    <property type="component" value="Unassembled WGS sequence"/>
</dbReference>
<dbReference type="InterPro" id="IPR010921">
    <property type="entry name" value="Trp_repressor/repl_initiator"/>
</dbReference>
<dbReference type="AlphaFoldDB" id="A0A0T5ZY85"/>
<dbReference type="InterPro" id="IPR038116">
    <property type="entry name" value="TrpR-like_sf"/>
</dbReference>
<comment type="caution">
    <text evidence="1">The sequence shown here is derived from an EMBL/GenBank/DDBJ whole genome shotgun (WGS) entry which is preliminary data.</text>
</comment>
<dbReference type="GO" id="GO:0043565">
    <property type="term" value="F:sequence-specific DNA binding"/>
    <property type="evidence" value="ECO:0007669"/>
    <property type="project" value="InterPro"/>
</dbReference>
<organism evidence="1 2">
    <name type="scientific">candidate division WWE3 bacterium CSP1-7</name>
    <dbReference type="NCBI Taxonomy" id="1576480"/>
    <lineage>
        <taxon>Bacteria</taxon>
        <taxon>Katanobacteria</taxon>
    </lineage>
</organism>
<protein>
    <submittedName>
        <fullName evidence="1">TrpR-like protein</fullName>
    </submittedName>
</protein>
<dbReference type="STRING" id="1576480.XU08_C0001G0027"/>
<dbReference type="Pfam" id="PF01371">
    <property type="entry name" value="Trp_repressor"/>
    <property type="match status" value="1"/>
</dbReference>
<sequence length="137" mass="15816">MPRVSPRPLKKEIEKEITANLDWTFSQLKSEPVAKDFLEDFLTDEERLMLAKRLAVVYLLKEGFSYGKISEALKITPVTIGKIRLILRLVKPRTLDVLNRMGNRFSLKSVGKDFLEALKDLGIFRKQGSRRVFPKSH</sequence>
<accession>A0A0T5ZY85</accession>
<dbReference type="SUPFAM" id="SSF48295">
    <property type="entry name" value="TrpR-like"/>
    <property type="match status" value="1"/>
</dbReference>
<dbReference type="InterPro" id="IPR000831">
    <property type="entry name" value="Trp_repress"/>
</dbReference>
<proteinExistence type="predicted"/>
<dbReference type="EMBL" id="LDXK01000001">
    <property type="protein sequence ID" value="KRT67621.1"/>
    <property type="molecule type" value="Genomic_DNA"/>
</dbReference>
<dbReference type="GO" id="GO:0003700">
    <property type="term" value="F:DNA-binding transcription factor activity"/>
    <property type="evidence" value="ECO:0007669"/>
    <property type="project" value="InterPro"/>
</dbReference>
<gene>
    <name evidence="1" type="ORF">XU08_C0001G0027</name>
</gene>
<reference evidence="1 2" key="1">
    <citation type="submission" date="2015-05" db="EMBL/GenBank/DDBJ databases">
        <title>Critical biogeochemical functions in the subsurface are associated with bacteria from new phyla and little studied lineages.</title>
        <authorList>
            <person name="Hug L.A."/>
            <person name="Thomas B.C."/>
            <person name="Sharon I."/>
            <person name="Brown C.T."/>
            <person name="Sharma R."/>
            <person name="Hettich R.L."/>
            <person name="Wilkins M.J."/>
            <person name="Williams K.H."/>
            <person name="Singh A."/>
            <person name="Banfield J.F."/>
        </authorList>
    </citation>
    <scope>NUCLEOTIDE SEQUENCE [LARGE SCALE GENOMIC DNA]</scope>
    <source>
        <strain evidence="1">CSP1-7</strain>
    </source>
</reference>
<evidence type="ECO:0000313" key="1">
    <source>
        <dbReference type="EMBL" id="KRT67621.1"/>
    </source>
</evidence>
<name>A0A0T5ZY85_UNCKA</name>
<evidence type="ECO:0000313" key="2">
    <source>
        <dbReference type="Proteomes" id="UP000051297"/>
    </source>
</evidence>
<dbReference type="Gene3D" id="1.10.1270.10">
    <property type="entry name" value="TrpR-like"/>
    <property type="match status" value="1"/>
</dbReference>